<dbReference type="STRING" id="153721.MYP_2374"/>
<proteinExistence type="predicted"/>
<keyword evidence="2" id="KW-1185">Reference proteome</keyword>
<dbReference type="AlphaFoldDB" id="A0A098LDW0"/>
<name>A0A098LDW0_9BACT</name>
<evidence type="ECO:0000313" key="2">
    <source>
        <dbReference type="Proteomes" id="UP000030185"/>
    </source>
</evidence>
<accession>A0A098LDW0</accession>
<comment type="caution">
    <text evidence="1">The sequence shown here is derived from an EMBL/GenBank/DDBJ whole genome shotgun (WGS) entry which is preliminary data.</text>
</comment>
<dbReference type="EMBL" id="BBLT01000004">
    <property type="protein sequence ID" value="GAL85145.1"/>
    <property type="molecule type" value="Genomic_DNA"/>
</dbReference>
<dbReference type="RefSeq" id="WP_045463249.1">
    <property type="nucleotide sequence ID" value="NZ_BBLT01000004.1"/>
</dbReference>
<organism evidence="1 2">
    <name type="scientific">Sporocytophaga myxococcoides</name>
    <dbReference type="NCBI Taxonomy" id="153721"/>
    <lineage>
        <taxon>Bacteria</taxon>
        <taxon>Pseudomonadati</taxon>
        <taxon>Bacteroidota</taxon>
        <taxon>Cytophagia</taxon>
        <taxon>Cytophagales</taxon>
        <taxon>Cytophagaceae</taxon>
        <taxon>Sporocytophaga</taxon>
    </lineage>
</organism>
<dbReference type="eggNOG" id="COG3464">
    <property type="taxonomic scope" value="Bacteria"/>
</dbReference>
<sequence length="122" mass="14414">MQSEDYNLVSLVLPSGILDFFSITKVAHTEEVLNIYLEEKNIKPEEFKTSKLTSKGFFDEIKVQDFPIRGKDVFLYIRRRRWEDEEGSIVYRNWEHVAKGTRMTKEFAAFLKVISRFQTGKL</sequence>
<dbReference type="Proteomes" id="UP000030185">
    <property type="component" value="Unassembled WGS sequence"/>
</dbReference>
<gene>
    <name evidence="1" type="ORF">MYP_2374</name>
</gene>
<evidence type="ECO:0000313" key="1">
    <source>
        <dbReference type="EMBL" id="GAL85145.1"/>
    </source>
</evidence>
<reference evidence="1 2" key="1">
    <citation type="submission" date="2014-09" db="EMBL/GenBank/DDBJ databases">
        <title>Sporocytophaga myxococcoides PG-01 genome sequencing.</title>
        <authorList>
            <person name="Liu L."/>
            <person name="Gao P.J."/>
            <person name="Chen G.J."/>
            <person name="Wang L.S."/>
        </authorList>
    </citation>
    <scope>NUCLEOTIDE SEQUENCE [LARGE SCALE GENOMIC DNA]</scope>
    <source>
        <strain evidence="1 2">PG-01</strain>
    </source>
</reference>
<protein>
    <submittedName>
        <fullName evidence="1">Transposase family protein</fullName>
    </submittedName>
</protein>